<dbReference type="InterPro" id="IPR001387">
    <property type="entry name" value="Cro/C1-type_HTH"/>
</dbReference>
<evidence type="ECO:0000313" key="2">
    <source>
        <dbReference type="EMBL" id="OHV45645.1"/>
    </source>
</evidence>
<keyword evidence="3" id="KW-1185">Reference proteome</keyword>
<accession>A0A1S1RJQ7</accession>
<protein>
    <submittedName>
        <fullName evidence="2">Transcriptional regulator</fullName>
    </submittedName>
</protein>
<dbReference type="EMBL" id="MBLM01000005">
    <property type="protein sequence ID" value="OHV45645.1"/>
    <property type="molecule type" value="Genomic_DNA"/>
</dbReference>
<name>A0A1S1RJQ7_9ACTN</name>
<dbReference type="Pfam" id="PF19054">
    <property type="entry name" value="DUF5753"/>
    <property type="match status" value="1"/>
</dbReference>
<evidence type="ECO:0000313" key="3">
    <source>
        <dbReference type="Proteomes" id="UP000179627"/>
    </source>
</evidence>
<reference evidence="3" key="1">
    <citation type="submission" date="2016-07" db="EMBL/GenBank/DDBJ databases">
        <title>Sequence Frankia sp. strain CcI1.17.</title>
        <authorList>
            <person name="Ghodhbane-Gtari F."/>
            <person name="Swanson E."/>
            <person name="Gueddou A."/>
            <person name="Morris K."/>
            <person name="Hezbri K."/>
            <person name="Ktari A."/>
            <person name="Nouioui I."/>
            <person name="Abebe-Akele F."/>
            <person name="Simpson S."/>
            <person name="Thomas K."/>
            <person name="Gtari M."/>
            <person name="Tisa L.S."/>
            <person name="Hurst S."/>
        </authorList>
    </citation>
    <scope>NUCLEOTIDE SEQUENCE [LARGE SCALE GENOMIC DNA]</scope>
    <source>
        <strain evidence="3">Cc1.17</strain>
    </source>
</reference>
<comment type="caution">
    <text evidence="2">The sequence shown here is derived from an EMBL/GenBank/DDBJ whole genome shotgun (WGS) entry which is preliminary data.</text>
</comment>
<proteinExistence type="predicted"/>
<dbReference type="Gene3D" id="1.10.260.40">
    <property type="entry name" value="lambda repressor-like DNA-binding domains"/>
    <property type="match status" value="1"/>
</dbReference>
<dbReference type="InterPro" id="IPR043917">
    <property type="entry name" value="DUF5753"/>
</dbReference>
<dbReference type="Pfam" id="PF13560">
    <property type="entry name" value="HTH_31"/>
    <property type="match status" value="1"/>
</dbReference>
<gene>
    <name evidence="2" type="ORF">CC117_31750</name>
</gene>
<dbReference type="GO" id="GO:0003677">
    <property type="term" value="F:DNA binding"/>
    <property type="evidence" value="ECO:0007669"/>
    <property type="project" value="InterPro"/>
</dbReference>
<dbReference type="Proteomes" id="UP000179627">
    <property type="component" value="Unassembled WGS sequence"/>
</dbReference>
<dbReference type="AlphaFoldDB" id="A0A1S1RJQ7"/>
<dbReference type="CDD" id="cd00093">
    <property type="entry name" value="HTH_XRE"/>
    <property type="match status" value="1"/>
</dbReference>
<dbReference type="SUPFAM" id="SSF47413">
    <property type="entry name" value="lambda repressor-like DNA-binding domains"/>
    <property type="match status" value="1"/>
</dbReference>
<dbReference type="InterPro" id="IPR010982">
    <property type="entry name" value="Lambda_DNA-bd_dom_sf"/>
</dbReference>
<organism evidence="2 3">
    <name type="scientific">Parafrankia colletiae</name>
    <dbReference type="NCBI Taxonomy" id="573497"/>
    <lineage>
        <taxon>Bacteria</taxon>
        <taxon>Bacillati</taxon>
        <taxon>Actinomycetota</taxon>
        <taxon>Actinomycetes</taxon>
        <taxon>Frankiales</taxon>
        <taxon>Frankiaceae</taxon>
        <taxon>Parafrankia</taxon>
    </lineage>
</organism>
<evidence type="ECO:0000259" key="1">
    <source>
        <dbReference type="Pfam" id="PF19054"/>
    </source>
</evidence>
<sequence>MLGARLRRLRESTGITRESAGYQIRASDSKISRMELGRVGFKERDVADLLTLYGVVTDTDRAPILALAREANRPGWWRAFADVVPSWSEPYLGLETAAALIRTYHLHLIPDLLQTEEYARAVIRQTSSRGVLSDEVVDRMVAMRTTRQRLLRSPDAPKLWAVVDEAALSPRIGSTAVLRAQLAYLAELATASNIIIQVLPAAYGGHVSAGGTFTILRFTEPEVPDVVHIEHQSGTVHLDRPEDVDRYEELMNRIGVDSVTPDRTPAYLARLGSRLGV</sequence>
<feature type="domain" description="DUF5753" evidence="1">
    <location>
        <begin position="91"/>
        <end position="269"/>
    </location>
</feature>